<name>A0A5N6RQT7_9ROSI</name>
<evidence type="ECO:0000256" key="1">
    <source>
        <dbReference type="SAM" id="Phobius"/>
    </source>
</evidence>
<reference evidence="2 3" key="1">
    <citation type="submission" date="2019-06" db="EMBL/GenBank/DDBJ databases">
        <title>A chromosomal-level reference genome of Carpinus fangiana (Coryloideae, Betulaceae).</title>
        <authorList>
            <person name="Yang X."/>
            <person name="Wang Z."/>
            <person name="Zhang L."/>
            <person name="Hao G."/>
            <person name="Liu J."/>
            <person name="Yang Y."/>
        </authorList>
    </citation>
    <scope>NUCLEOTIDE SEQUENCE [LARGE SCALE GENOMIC DNA]</scope>
    <source>
        <strain evidence="2">Cfa_2016G</strain>
        <tissue evidence="2">Leaf</tissue>
    </source>
</reference>
<dbReference type="EMBL" id="CM017328">
    <property type="protein sequence ID" value="KAE8124768.1"/>
    <property type="molecule type" value="Genomic_DNA"/>
</dbReference>
<keyword evidence="1" id="KW-0472">Membrane</keyword>
<accession>A0A5N6RQT7</accession>
<dbReference type="Proteomes" id="UP000327013">
    <property type="component" value="Chromosome 8"/>
</dbReference>
<dbReference type="AlphaFoldDB" id="A0A5N6RQT7"/>
<sequence length="135" mass="15102">MEKNETTEGGNDNNMPTMRSFLLAMMTCQELPREWLGLDRTKRKGKELMDPPRILLLLLLISIALFVLVLGFQSLSIELACFALVLLLLYNERCFNGIEQRRSREGGSCSCESVVAENCLMSGSVSVVPSTRARN</sequence>
<evidence type="ECO:0000313" key="2">
    <source>
        <dbReference type="EMBL" id="KAE8124768.1"/>
    </source>
</evidence>
<feature type="transmembrane region" description="Helical" evidence="1">
    <location>
        <begin position="54"/>
        <end position="71"/>
    </location>
</feature>
<keyword evidence="1" id="KW-1133">Transmembrane helix</keyword>
<gene>
    <name evidence="2" type="ORF">FH972_019624</name>
</gene>
<organism evidence="2 3">
    <name type="scientific">Carpinus fangiana</name>
    <dbReference type="NCBI Taxonomy" id="176857"/>
    <lineage>
        <taxon>Eukaryota</taxon>
        <taxon>Viridiplantae</taxon>
        <taxon>Streptophyta</taxon>
        <taxon>Embryophyta</taxon>
        <taxon>Tracheophyta</taxon>
        <taxon>Spermatophyta</taxon>
        <taxon>Magnoliopsida</taxon>
        <taxon>eudicotyledons</taxon>
        <taxon>Gunneridae</taxon>
        <taxon>Pentapetalae</taxon>
        <taxon>rosids</taxon>
        <taxon>fabids</taxon>
        <taxon>Fagales</taxon>
        <taxon>Betulaceae</taxon>
        <taxon>Carpinus</taxon>
    </lineage>
</organism>
<protein>
    <submittedName>
        <fullName evidence="2">Uncharacterized protein</fullName>
    </submittedName>
</protein>
<keyword evidence="1" id="KW-0812">Transmembrane</keyword>
<evidence type="ECO:0000313" key="3">
    <source>
        <dbReference type="Proteomes" id="UP000327013"/>
    </source>
</evidence>
<keyword evidence="3" id="KW-1185">Reference proteome</keyword>
<proteinExistence type="predicted"/>